<organism evidence="2">
    <name type="scientific">Myoviridae sp. ctZgq1</name>
    <dbReference type="NCBI Taxonomy" id="2826666"/>
    <lineage>
        <taxon>Viruses</taxon>
        <taxon>Duplodnaviria</taxon>
        <taxon>Heunggongvirae</taxon>
        <taxon>Uroviricota</taxon>
        <taxon>Caudoviricetes</taxon>
    </lineage>
</organism>
<accession>A0A8S5LXJ2</accession>
<dbReference type="EMBL" id="BK014762">
    <property type="protein sequence ID" value="DAD74642.1"/>
    <property type="molecule type" value="Genomic_DNA"/>
</dbReference>
<keyword evidence="1" id="KW-0812">Transmembrane</keyword>
<reference evidence="2" key="1">
    <citation type="journal article" date="2021" name="Proc. Natl. Acad. Sci. U.S.A.">
        <title>A Catalog of Tens of Thousands of Viruses from Human Metagenomes Reveals Hidden Associations with Chronic Diseases.</title>
        <authorList>
            <person name="Tisza M.J."/>
            <person name="Buck C.B."/>
        </authorList>
    </citation>
    <scope>NUCLEOTIDE SEQUENCE</scope>
    <source>
        <strain evidence="2">CtZgq1</strain>
    </source>
</reference>
<evidence type="ECO:0000313" key="2">
    <source>
        <dbReference type="EMBL" id="DAD74642.1"/>
    </source>
</evidence>
<proteinExistence type="predicted"/>
<protein>
    <submittedName>
        <fullName evidence="2">Uncharacterized protein</fullName>
    </submittedName>
</protein>
<keyword evidence="1" id="KW-0472">Membrane</keyword>
<sequence>MALALFEVIMRFTIFMIFSMIVMYFVANLIEGTLLNP</sequence>
<name>A0A8S5LXJ2_9CAUD</name>
<keyword evidence="1" id="KW-1133">Transmembrane helix</keyword>
<feature type="transmembrane region" description="Helical" evidence="1">
    <location>
        <begin position="12"/>
        <end position="30"/>
    </location>
</feature>
<evidence type="ECO:0000256" key="1">
    <source>
        <dbReference type="SAM" id="Phobius"/>
    </source>
</evidence>